<keyword evidence="2" id="KW-0125">Carotenoid biosynthesis</keyword>
<keyword evidence="4" id="KW-0472">Membrane</keyword>
<feature type="transmembrane region" description="Helical" evidence="4">
    <location>
        <begin position="53"/>
        <end position="70"/>
    </location>
</feature>
<dbReference type="PANTHER" id="PTHR31899">
    <property type="entry name" value="BETA-CAROTENE 3-HYDROXYLASE 1, CHLOROPLASTIC"/>
    <property type="match status" value="1"/>
</dbReference>
<feature type="transmembrane region" description="Helical" evidence="4">
    <location>
        <begin position="6"/>
        <end position="23"/>
    </location>
</feature>
<dbReference type="EMBL" id="JAGTAR010000010">
    <property type="protein sequence ID" value="MBR8535525.1"/>
    <property type="molecule type" value="Genomic_DNA"/>
</dbReference>
<dbReference type="GO" id="GO:0016119">
    <property type="term" value="P:carotene metabolic process"/>
    <property type="evidence" value="ECO:0007669"/>
    <property type="project" value="TreeGrafter"/>
</dbReference>
<dbReference type="RefSeq" id="WP_212189464.1">
    <property type="nucleotide sequence ID" value="NZ_JAGTAR010000010.1"/>
</dbReference>
<dbReference type="GO" id="GO:0016123">
    <property type="term" value="P:xanthophyll biosynthetic process"/>
    <property type="evidence" value="ECO:0007669"/>
    <property type="project" value="TreeGrafter"/>
</dbReference>
<proteinExistence type="inferred from homology"/>
<evidence type="ECO:0000256" key="4">
    <source>
        <dbReference type="SAM" id="Phobius"/>
    </source>
</evidence>
<keyword evidence="4" id="KW-0812">Transmembrane</keyword>
<evidence type="ECO:0000256" key="2">
    <source>
        <dbReference type="ARBA" id="ARBA00022746"/>
    </source>
</evidence>
<sequence>MILLYILITLATFLFMEGVTWFTHKYIMHGFLWVLHEDHHHPRKGQVFQKNDSFFFIFATPSILLFYFGFHPTLNYLFFIGLGIMLYGMAYFLVHDVFIHQRFNWLNGVEHAYFKGLRRAHGSHHTGGKCFGMLLVPWHYIKEAKENSLLVE</sequence>
<name>A0A941F4G3_9BACT</name>
<protein>
    <submittedName>
        <fullName evidence="5">Sterol desaturase family protein</fullName>
    </submittedName>
</protein>
<dbReference type="PANTHER" id="PTHR31899:SF9">
    <property type="entry name" value="BETA-CAROTENE 3-HYDROXYLASE 1, CHLOROPLASTIC"/>
    <property type="match status" value="1"/>
</dbReference>
<dbReference type="AlphaFoldDB" id="A0A941F4G3"/>
<feature type="transmembrane region" description="Helical" evidence="4">
    <location>
        <begin position="76"/>
        <end position="94"/>
    </location>
</feature>
<keyword evidence="6" id="KW-1185">Reference proteome</keyword>
<comment type="caution">
    <text evidence="5">The sequence shown here is derived from an EMBL/GenBank/DDBJ whole genome shotgun (WGS) entry which is preliminary data.</text>
</comment>
<evidence type="ECO:0000256" key="3">
    <source>
        <dbReference type="ARBA" id="ARBA00023002"/>
    </source>
</evidence>
<reference evidence="5" key="2">
    <citation type="submission" date="2021-04" db="EMBL/GenBank/DDBJ databases">
        <authorList>
            <person name="Zhang T."/>
            <person name="Zhang Y."/>
            <person name="Lu D."/>
            <person name="Zuo D."/>
            <person name="Du Z."/>
        </authorList>
    </citation>
    <scope>NUCLEOTIDE SEQUENCE</scope>
    <source>
        <strain evidence="5">JR1</strain>
    </source>
</reference>
<comment type="similarity">
    <text evidence="1">Belongs to the sterol desaturase family.</text>
</comment>
<evidence type="ECO:0000313" key="5">
    <source>
        <dbReference type="EMBL" id="MBR8535525.1"/>
    </source>
</evidence>
<dbReference type="InterPro" id="IPR045019">
    <property type="entry name" value="BETA-OHASE-like"/>
</dbReference>
<organism evidence="5 6">
    <name type="scientific">Carboxylicivirga sediminis</name>
    <dbReference type="NCBI Taxonomy" id="2006564"/>
    <lineage>
        <taxon>Bacteria</taxon>
        <taxon>Pseudomonadati</taxon>
        <taxon>Bacteroidota</taxon>
        <taxon>Bacteroidia</taxon>
        <taxon>Marinilabiliales</taxon>
        <taxon>Marinilabiliaceae</taxon>
        <taxon>Carboxylicivirga</taxon>
    </lineage>
</organism>
<accession>A0A941F4G3</accession>
<evidence type="ECO:0000256" key="1">
    <source>
        <dbReference type="ARBA" id="ARBA00009324"/>
    </source>
</evidence>
<evidence type="ECO:0000313" key="6">
    <source>
        <dbReference type="Proteomes" id="UP000679220"/>
    </source>
</evidence>
<reference evidence="5" key="1">
    <citation type="journal article" date="2018" name="Int. J. Syst. Evol. Microbiol.">
        <title>Carboxylicivirga sediminis sp. nov., isolated from coastal sediment.</title>
        <authorList>
            <person name="Wang F.Q."/>
            <person name="Ren L.H."/>
            <person name="Zou R.J."/>
            <person name="Sun Y.Z."/>
            <person name="Liu X.J."/>
            <person name="Jiang F."/>
            <person name="Liu L.J."/>
        </authorList>
    </citation>
    <scope>NUCLEOTIDE SEQUENCE</scope>
    <source>
        <strain evidence="5">JR1</strain>
    </source>
</reference>
<dbReference type="Proteomes" id="UP000679220">
    <property type="component" value="Unassembled WGS sequence"/>
</dbReference>
<keyword evidence="4" id="KW-1133">Transmembrane helix</keyword>
<gene>
    <name evidence="5" type="ORF">KDU71_08135</name>
</gene>
<dbReference type="GO" id="GO:0010291">
    <property type="term" value="F:beta-carotene 3-hydroxylase activity"/>
    <property type="evidence" value="ECO:0007669"/>
    <property type="project" value="TreeGrafter"/>
</dbReference>
<keyword evidence="3" id="KW-0560">Oxidoreductase</keyword>